<feature type="compositionally biased region" description="Basic and acidic residues" evidence="10">
    <location>
        <begin position="175"/>
        <end position="195"/>
    </location>
</feature>
<keyword evidence="6" id="KW-0010">Activator</keyword>
<dbReference type="InterPro" id="IPR011006">
    <property type="entry name" value="CheY-like_superfamily"/>
</dbReference>
<protein>
    <recommendedName>
        <fullName evidence="15">Two-component response regulator</fullName>
    </recommendedName>
</protein>
<dbReference type="AlphaFoldDB" id="A0A5J9V3P3"/>
<dbReference type="PANTHER" id="PTHR43874">
    <property type="entry name" value="TWO-COMPONENT RESPONSE REGULATOR"/>
    <property type="match status" value="1"/>
</dbReference>
<dbReference type="PANTHER" id="PTHR43874:SF116">
    <property type="entry name" value="RESPONSE REGULATORY DOMAIN-CONTAINING PROTEIN"/>
    <property type="match status" value="1"/>
</dbReference>
<keyword evidence="3" id="KW-0902">Two-component regulatory system</keyword>
<dbReference type="PROSITE" id="PS51294">
    <property type="entry name" value="HTH_MYB"/>
    <property type="match status" value="1"/>
</dbReference>
<dbReference type="EMBL" id="RWGY01000011">
    <property type="protein sequence ID" value="TVU30118.1"/>
    <property type="molecule type" value="Genomic_DNA"/>
</dbReference>
<keyword evidence="8" id="KW-0539">Nucleus</keyword>
<dbReference type="OrthoDB" id="623710at2759"/>
<keyword evidence="4" id="KW-0805">Transcription regulation</keyword>
<dbReference type="GO" id="GO:0000160">
    <property type="term" value="P:phosphorelay signal transduction system"/>
    <property type="evidence" value="ECO:0007669"/>
    <property type="project" value="UniProtKB-KW"/>
</dbReference>
<dbReference type="Pfam" id="PF00249">
    <property type="entry name" value="Myb_DNA-binding"/>
    <property type="match status" value="1"/>
</dbReference>
<dbReference type="PROSITE" id="PS50110">
    <property type="entry name" value="RESPONSE_REGULATORY"/>
    <property type="match status" value="1"/>
</dbReference>
<dbReference type="Gramene" id="TVU30118">
    <property type="protein sequence ID" value="TVU30118"/>
    <property type="gene ID" value="EJB05_21725"/>
</dbReference>
<evidence type="ECO:0000256" key="4">
    <source>
        <dbReference type="ARBA" id="ARBA00023015"/>
    </source>
</evidence>
<comment type="caution">
    <text evidence="13">The sequence shown here is derived from an EMBL/GenBank/DDBJ whole genome shotgun (WGS) entry which is preliminary data.</text>
</comment>
<feature type="domain" description="Response regulatory" evidence="11">
    <location>
        <begin position="40"/>
        <end position="157"/>
    </location>
</feature>
<dbReference type="CDD" id="cd17584">
    <property type="entry name" value="REC_typeB_ARR-like"/>
    <property type="match status" value="1"/>
</dbReference>
<dbReference type="InterPro" id="IPR001005">
    <property type="entry name" value="SANT/Myb"/>
</dbReference>
<evidence type="ECO:0000256" key="3">
    <source>
        <dbReference type="ARBA" id="ARBA00023012"/>
    </source>
</evidence>
<dbReference type="InterPro" id="IPR045279">
    <property type="entry name" value="ARR-like"/>
</dbReference>
<evidence type="ECO:0000259" key="12">
    <source>
        <dbReference type="PROSITE" id="PS51294"/>
    </source>
</evidence>
<evidence type="ECO:0000256" key="1">
    <source>
        <dbReference type="ARBA" id="ARBA00004123"/>
    </source>
</evidence>
<keyword evidence="7" id="KW-0804">Transcription</keyword>
<evidence type="ECO:0000256" key="6">
    <source>
        <dbReference type="ARBA" id="ARBA00023159"/>
    </source>
</evidence>
<comment type="subcellular location">
    <subcellularLocation>
        <location evidence="1">Nucleus</location>
    </subcellularLocation>
</comment>
<name>A0A5J9V3P3_9POAL</name>
<dbReference type="GO" id="GO:0003677">
    <property type="term" value="F:DNA binding"/>
    <property type="evidence" value="ECO:0007669"/>
    <property type="project" value="UniProtKB-KW"/>
</dbReference>
<evidence type="ECO:0000313" key="14">
    <source>
        <dbReference type="Proteomes" id="UP000324897"/>
    </source>
</evidence>
<evidence type="ECO:0000256" key="5">
    <source>
        <dbReference type="ARBA" id="ARBA00023125"/>
    </source>
</evidence>
<dbReference type="SUPFAM" id="SSF46689">
    <property type="entry name" value="Homeodomain-like"/>
    <property type="match status" value="1"/>
</dbReference>
<dbReference type="InterPro" id="IPR001789">
    <property type="entry name" value="Sig_transdc_resp-reg_receiver"/>
</dbReference>
<evidence type="ECO:0000256" key="8">
    <source>
        <dbReference type="ARBA" id="ARBA00023242"/>
    </source>
</evidence>
<dbReference type="Gene3D" id="1.10.10.60">
    <property type="entry name" value="Homeodomain-like"/>
    <property type="match status" value="1"/>
</dbReference>
<dbReference type="GO" id="GO:0005634">
    <property type="term" value="C:nucleus"/>
    <property type="evidence" value="ECO:0007669"/>
    <property type="project" value="UniProtKB-SubCell"/>
</dbReference>
<evidence type="ECO:0000256" key="7">
    <source>
        <dbReference type="ARBA" id="ARBA00023163"/>
    </source>
</evidence>
<sequence>MKKGWKEIWSGHDGGEVGLPSFGDCERAVMDMESFLARLRVLAVDDDRVCLKILETQLRHCKYNVTAVTRAEAALEMLRARKDGDQFDLVISDVHMPDMDGFKLLELVGLEMDIPVIMLSANEEMETMMKGIKHGACDYLVKPVHLDRLKNIWLHVVKKSMNDPRDHISGANDDASQKRQSGDAEDEKNGADDTKKHSRKNKKDGDDPEEDSENTSTQKRQRIQWSADLHRKFVEAVHQIGIDRAVPKKILDVMGVDGITREHVASHLQKYRLALKKLSLGTDKQSNPCPAGTESWRRDWNYINMNGLASSPSALGTHRLLHSQSVKPISSQRSLGIPVRDMGPAGNGGNLLNAVVHDVSNVTSGNSYGHISNGGLPSGSGPSGSYIENIRNRMVLDADRSFPFAISGNSFANMSNGTQPLVPGLVSNSLKGDVLSMFPGYGPSQGNNLKINQLSGIAASSGQMTAIGDEIQNRMAALKGKSTPVVDFSEQMAPFNLGNYTSVPINNSALASAPTIRSALPDIQIGNLGMLTQMLNGGGANVNVLDEKDGTSKVYQHATGDLVGTSEAQNQMGGDLDDFFIDGLI</sequence>
<evidence type="ECO:0008006" key="15">
    <source>
        <dbReference type="Google" id="ProtNLM"/>
    </source>
</evidence>
<gene>
    <name evidence="13" type="ORF">EJB05_21725</name>
</gene>
<evidence type="ECO:0000256" key="10">
    <source>
        <dbReference type="SAM" id="MobiDB-lite"/>
    </source>
</evidence>
<evidence type="ECO:0000256" key="2">
    <source>
        <dbReference type="ARBA" id="ARBA00022553"/>
    </source>
</evidence>
<dbReference type="InterPro" id="IPR017930">
    <property type="entry name" value="Myb_dom"/>
</dbReference>
<dbReference type="SUPFAM" id="SSF52172">
    <property type="entry name" value="CheY-like"/>
    <property type="match status" value="1"/>
</dbReference>
<evidence type="ECO:0000259" key="11">
    <source>
        <dbReference type="PROSITE" id="PS50110"/>
    </source>
</evidence>
<reference evidence="13 14" key="1">
    <citation type="journal article" date="2019" name="Sci. Rep.">
        <title>A high-quality genome of Eragrostis curvula grass provides insights into Poaceae evolution and supports new strategies to enhance forage quality.</title>
        <authorList>
            <person name="Carballo J."/>
            <person name="Santos B.A.C.M."/>
            <person name="Zappacosta D."/>
            <person name="Garbus I."/>
            <person name="Selva J.P."/>
            <person name="Gallo C.A."/>
            <person name="Diaz A."/>
            <person name="Albertini E."/>
            <person name="Caccamo M."/>
            <person name="Echenique V."/>
        </authorList>
    </citation>
    <scope>NUCLEOTIDE SEQUENCE [LARGE SCALE GENOMIC DNA]</scope>
    <source>
        <strain evidence="14">cv. Victoria</strain>
        <tissue evidence="13">Leaf</tissue>
    </source>
</reference>
<keyword evidence="14" id="KW-1185">Reference proteome</keyword>
<keyword evidence="5" id="KW-0238">DNA-binding</keyword>
<evidence type="ECO:0000256" key="9">
    <source>
        <dbReference type="PROSITE-ProRule" id="PRU00169"/>
    </source>
</evidence>
<feature type="modified residue" description="4-aspartylphosphate" evidence="9">
    <location>
        <position position="93"/>
    </location>
</feature>
<dbReference type="NCBIfam" id="TIGR01557">
    <property type="entry name" value="myb_SHAQKYF"/>
    <property type="match status" value="1"/>
</dbReference>
<dbReference type="InterPro" id="IPR009057">
    <property type="entry name" value="Homeodomain-like_sf"/>
</dbReference>
<dbReference type="Gene3D" id="3.40.50.2300">
    <property type="match status" value="1"/>
</dbReference>
<dbReference type="FunFam" id="1.10.10.60:FF:000007">
    <property type="entry name" value="Two-component response regulator"/>
    <property type="match status" value="1"/>
</dbReference>
<feature type="region of interest" description="Disordered" evidence="10">
    <location>
        <begin position="163"/>
        <end position="223"/>
    </location>
</feature>
<feature type="domain" description="HTH myb-type" evidence="12">
    <location>
        <begin position="217"/>
        <end position="276"/>
    </location>
</feature>
<keyword evidence="2 9" id="KW-0597">Phosphoprotein</keyword>
<feature type="non-terminal residue" evidence="13">
    <location>
        <position position="1"/>
    </location>
</feature>
<proteinExistence type="predicted"/>
<accession>A0A5J9V3P3</accession>
<dbReference type="Proteomes" id="UP000324897">
    <property type="component" value="Chromosome 1"/>
</dbReference>
<evidence type="ECO:0000313" key="13">
    <source>
        <dbReference type="EMBL" id="TVU30118.1"/>
    </source>
</evidence>
<dbReference type="SMART" id="SM00448">
    <property type="entry name" value="REC"/>
    <property type="match status" value="1"/>
</dbReference>
<dbReference type="GO" id="GO:0009736">
    <property type="term" value="P:cytokinin-activated signaling pathway"/>
    <property type="evidence" value="ECO:0007669"/>
    <property type="project" value="InterPro"/>
</dbReference>
<dbReference type="InterPro" id="IPR006447">
    <property type="entry name" value="Myb_dom_plants"/>
</dbReference>
<dbReference type="Pfam" id="PF00072">
    <property type="entry name" value="Response_reg"/>
    <property type="match status" value="1"/>
</dbReference>
<organism evidence="13 14">
    <name type="scientific">Eragrostis curvula</name>
    <name type="common">weeping love grass</name>
    <dbReference type="NCBI Taxonomy" id="38414"/>
    <lineage>
        <taxon>Eukaryota</taxon>
        <taxon>Viridiplantae</taxon>
        <taxon>Streptophyta</taxon>
        <taxon>Embryophyta</taxon>
        <taxon>Tracheophyta</taxon>
        <taxon>Spermatophyta</taxon>
        <taxon>Magnoliopsida</taxon>
        <taxon>Liliopsida</taxon>
        <taxon>Poales</taxon>
        <taxon>Poaceae</taxon>
        <taxon>PACMAD clade</taxon>
        <taxon>Chloridoideae</taxon>
        <taxon>Eragrostideae</taxon>
        <taxon>Eragrostidinae</taxon>
        <taxon>Eragrostis</taxon>
    </lineage>
</organism>